<keyword evidence="2" id="KW-0964">Secreted</keyword>
<dbReference type="Pfam" id="PF00746">
    <property type="entry name" value="Gram_pos_anchor"/>
    <property type="match status" value="1"/>
</dbReference>
<keyword evidence="5" id="KW-0175">Coiled coil</keyword>
<dbReference type="Proteomes" id="UP000018522">
    <property type="component" value="Chromosome"/>
</dbReference>
<dbReference type="InterPro" id="IPR011439">
    <property type="entry name" value="DUF1542"/>
</dbReference>
<name>A0A7D9N8K7_LACJH</name>
<feature type="coiled-coil region" evidence="5">
    <location>
        <begin position="1"/>
        <end position="43"/>
    </location>
</feature>
<evidence type="ECO:0000259" key="8">
    <source>
        <dbReference type="PROSITE" id="PS50847"/>
    </source>
</evidence>
<keyword evidence="7" id="KW-0472">Membrane</keyword>
<keyword evidence="1" id="KW-0134">Cell wall</keyword>
<sequence length="651" mass="69902">MKNKEDEINNATNISSEEKADLIKQATEAANIAKDNINNATTNSEVETAQVDGEKAIADVTVPGLSDIKKESIDLINKALSEKQEEINNASNLSQDEKQDLIDQAKKVATEAIDEINNSQTNDEAKQAADTGVKNIENISIPSLNDAKNNANQAIDDALNSKKNEISNASNLTDSEKTDLINQATEIANAAKDAINSATTNTAVEAAEDKGVADINNIHFTNLDDSKKAANSAIDDALNTKKDEIHNASNLSDSEKAKLINQATEIAQKAHDTINNATTNSAVTAAENKGIEDIANINVPSLAETKQAAINAIKQVQNAKNSQIEEAKNLSADEQKNLIDQVNKIAQDAINKLNDSATTTNEVITDTRDKAIDQITNLFIPTLDSVQKDAQEAINSAKKAKIDEINKANNLTDQMKQDLIDQVNQVADKATKAINNAQTNDDVKEAEIKGLEDINSIQVPSLVESKDDAIKEIDDALKKKTDEINAADLDQKQKDELISQITEIATETKTKVFNATTNAEVDAEAKAGIKAIEAVKIPARIADNSNAESHNSSTNVTPDHNNEENNNAQNTNQVSTNTESESKEQTVITNSVQPKSNAVRHKNGAPVTKKATLPQTGKKDNSNLTLAGAALLGLAGVFSLFGLGDKRKKNK</sequence>
<evidence type="ECO:0000313" key="9">
    <source>
        <dbReference type="EMBL" id="AHA98196.1"/>
    </source>
</evidence>
<dbReference type="Pfam" id="PF07564">
    <property type="entry name" value="DUF1542"/>
    <property type="match status" value="7"/>
</dbReference>
<feature type="transmembrane region" description="Helical" evidence="7">
    <location>
        <begin position="624"/>
        <end position="643"/>
    </location>
</feature>
<keyword evidence="4" id="KW-0572">Peptidoglycan-anchor</keyword>
<gene>
    <name evidence="9" type="ORF">T285_05140</name>
</gene>
<dbReference type="PROSITE" id="PS50847">
    <property type="entry name" value="GRAM_POS_ANCHORING"/>
    <property type="match status" value="1"/>
</dbReference>
<dbReference type="NCBIfam" id="TIGR01167">
    <property type="entry name" value="LPXTG_anchor"/>
    <property type="match status" value="1"/>
</dbReference>
<feature type="coiled-coil region" evidence="5">
    <location>
        <begin position="73"/>
        <end position="164"/>
    </location>
</feature>
<reference evidence="9 10" key="1">
    <citation type="journal article" date="2014" name="Genome Announc.">
        <title>Complete Genome Sequences of Lactobacillus johnsonii Strain N6.2 and Lactobacillus reuteri Strain TD1.</title>
        <authorList>
            <person name="Leonard M.T."/>
            <person name="Valladares R.B."/>
            <person name="Ardissone A."/>
            <person name="Gonzalez C.F."/>
            <person name="Lorca G.L."/>
            <person name="Triplett E.W."/>
        </authorList>
    </citation>
    <scope>NUCLEOTIDE SEQUENCE [LARGE SCALE GENOMIC DNA]</scope>
    <source>
        <strain evidence="9 10">N6.2</strain>
    </source>
</reference>
<feature type="coiled-coil region" evidence="5">
    <location>
        <begin position="302"/>
        <end position="352"/>
    </location>
</feature>
<dbReference type="EMBL" id="CP006811">
    <property type="protein sequence ID" value="AHA98196.1"/>
    <property type="molecule type" value="Genomic_DNA"/>
</dbReference>
<feature type="region of interest" description="Disordered" evidence="6">
    <location>
        <begin position="543"/>
        <end position="621"/>
    </location>
</feature>
<evidence type="ECO:0000256" key="4">
    <source>
        <dbReference type="ARBA" id="ARBA00023088"/>
    </source>
</evidence>
<organism evidence="9 10">
    <name type="scientific">Lactobacillus johnsonii N6.2</name>
    <dbReference type="NCBI Taxonomy" id="1408186"/>
    <lineage>
        <taxon>Bacteria</taxon>
        <taxon>Bacillati</taxon>
        <taxon>Bacillota</taxon>
        <taxon>Bacilli</taxon>
        <taxon>Lactobacillales</taxon>
        <taxon>Lactobacillaceae</taxon>
        <taxon>Lactobacillus</taxon>
    </lineage>
</organism>
<feature type="compositionally biased region" description="Polar residues" evidence="6">
    <location>
        <begin position="585"/>
        <end position="596"/>
    </location>
</feature>
<dbReference type="KEGG" id="ljn:T285_05140"/>
<evidence type="ECO:0000256" key="1">
    <source>
        <dbReference type="ARBA" id="ARBA00022512"/>
    </source>
</evidence>
<evidence type="ECO:0000256" key="2">
    <source>
        <dbReference type="ARBA" id="ARBA00022525"/>
    </source>
</evidence>
<accession>A0A7D9N8K7</accession>
<dbReference type="InterPro" id="IPR019931">
    <property type="entry name" value="LPXTG_anchor"/>
</dbReference>
<evidence type="ECO:0000313" key="10">
    <source>
        <dbReference type="Proteomes" id="UP000018522"/>
    </source>
</evidence>
<feature type="coiled-coil region" evidence="5">
    <location>
        <begin position="383"/>
        <end position="440"/>
    </location>
</feature>
<dbReference type="AlphaFoldDB" id="A0A7D9N8K7"/>
<proteinExistence type="predicted"/>
<keyword evidence="7" id="KW-0812">Transmembrane</keyword>
<evidence type="ECO:0000256" key="7">
    <source>
        <dbReference type="SAM" id="Phobius"/>
    </source>
</evidence>
<feature type="compositionally biased region" description="Polar residues" evidence="6">
    <location>
        <begin position="543"/>
        <end position="554"/>
    </location>
</feature>
<feature type="compositionally biased region" description="Low complexity" evidence="6">
    <location>
        <begin position="555"/>
        <end position="578"/>
    </location>
</feature>
<keyword evidence="7" id="KW-1133">Transmembrane helix</keyword>
<feature type="domain" description="Gram-positive cocci surface proteins LPxTG" evidence="8">
    <location>
        <begin position="613"/>
        <end position="651"/>
    </location>
</feature>
<protein>
    <submittedName>
        <fullName evidence="9">Gram positive anchor domain containing protein</fullName>
    </submittedName>
</protein>
<keyword evidence="3" id="KW-0732">Signal</keyword>
<evidence type="ECO:0000256" key="3">
    <source>
        <dbReference type="ARBA" id="ARBA00022729"/>
    </source>
</evidence>
<evidence type="ECO:0000256" key="5">
    <source>
        <dbReference type="SAM" id="Coils"/>
    </source>
</evidence>
<evidence type="ECO:0000256" key="6">
    <source>
        <dbReference type="SAM" id="MobiDB-lite"/>
    </source>
</evidence>